<dbReference type="VEuPathDB" id="VectorBase:ISCI017379"/>
<dbReference type="HOGENOM" id="CLU_1837289_0_0_1"/>
<dbReference type="EMBL" id="ABJB010783599">
    <property type="status" value="NOT_ANNOTATED_CDS"/>
    <property type="molecule type" value="Genomic_DNA"/>
</dbReference>
<organism>
    <name type="scientific">Ixodes scapularis</name>
    <name type="common">Black-legged tick</name>
    <name type="synonym">Deer tick</name>
    <dbReference type="NCBI Taxonomy" id="6945"/>
    <lineage>
        <taxon>Eukaryota</taxon>
        <taxon>Metazoa</taxon>
        <taxon>Ecdysozoa</taxon>
        <taxon>Arthropoda</taxon>
        <taxon>Chelicerata</taxon>
        <taxon>Arachnida</taxon>
        <taxon>Acari</taxon>
        <taxon>Parasitiformes</taxon>
        <taxon>Ixodida</taxon>
        <taxon>Ixodoidea</taxon>
        <taxon>Ixodidae</taxon>
        <taxon>Ixodinae</taxon>
        <taxon>Ixodes</taxon>
    </lineage>
</organism>
<evidence type="ECO:0000313" key="1">
    <source>
        <dbReference type="EMBL" id="EEC02939.1"/>
    </source>
</evidence>
<keyword evidence="3" id="KW-1185">Reference proteome</keyword>
<protein>
    <submittedName>
        <fullName evidence="1 2">Uncharacterized protein</fullName>
    </submittedName>
</protein>
<sequence>MFDEVLAGKKVIFMDTFTFTYYLGRFYKSLARGEFYMAKEAVVNPAMCMWINRNLDNHLAGVIHRWKHLLMERSRQMSSFGVGSQAQSISSASPLQFQDVAALMQILLMGYGGGLSRAFLGRTGGGTGARSRRSGPQSKP</sequence>
<dbReference type="EMBL" id="DS658444">
    <property type="protein sequence ID" value="EEC02939.1"/>
    <property type="molecule type" value="Genomic_DNA"/>
</dbReference>
<accession>B7P8L7</accession>
<dbReference type="PaxDb" id="6945-B7P8L7"/>
<dbReference type="Proteomes" id="UP000001555">
    <property type="component" value="Unassembled WGS sequence"/>
</dbReference>
<dbReference type="EnsemblMetazoa" id="ISCW017379-RA">
    <property type="protein sequence ID" value="ISCW017379-PA"/>
    <property type="gene ID" value="ISCW017379"/>
</dbReference>
<dbReference type="EMBL" id="ABJB010737353">
    <property type="status" value="NOT_ANNOTATED_CDS"/>
    <property type="molecule type" value="Genomic_DNA"/>
</dbReference>
<proteinExistence type="predicted"/>
<reference evidence="2" key="2">
    <citation type="submission" date="2020-05" db="UniProtKB">
        <authorList>
            <consortium name="EnsemblMetazoa"/>
        </authorList>
    </citation>
    <scope>IDENTIFICATION</scope>
    <source>
        <strain evidence="2">wikel</strain>
    </source>
</reference>
<reference evidence="1 3" key="1">
    <citation type="submission" date="2008-03" db="EMBL/GenBank/DDBJ databases">
        <title>Annotation of Ixodes scapularis.</title>
        <authorList>
            <consortium name="Ixodes scapularis Genome Project Consortium"/>
            <person name="Caler E."/>
            <person name="Hannick L.I."/>
            <person name="Bidwell S."/>
            <person name="Joardar V."/>
            <person name="Thiagarajan M."/>
            <person name="Amedeo P."/>
            <person name="Galinsky K.J."/>
            <person name="Schobel S."/>
            <person name="Inman J."/>
            <person name="Hostetler J."/>
            <person name="Miller J."/>
            <person name="Hammond M."/>
            <person name="Megy K."/>
            <person name="Lawson D."/>
            <person name="Kodira C."/>
            <person name="Sutton G."/>
            <person name="Meyer J."/>
            <person name="Hill C.A."/>
            <person name="Birren B."/>
            <person name="Nene V."/>
            <person name="Collins F."/>
            <person name="Alarcon-Chaidez F."/>
            <person name="Wikel S."/>
            <person name="Strausberg R."/>
        </authorList>
    </citation>
    <scope>NUCLEOTIDE SEQUENCE [LARGE SCALE GENOMIC DNA]</scope>
    <source>
        <strain evidence="3">Wikel</strain>
        <strain evidence="1">Wikel colony</strain>
    </source>
</reference>
<dbReference type="VEuPathDB" id="VectorBase:ISCW017379"/>
<evidence type="ECO:0000313" key="2">
    <source>
        <dbReference type="EnsemblMetazoa" id="ISCW017379-PA"/>
    </source>
</evidence>
<dbReference type="EMBL" id="ABJB010752237">
    <property type="status" value="NOT_ANNOTATED_CDS"/>
    <property type="molecule type" value="Genomic_DNA"/>
</dbReference>
<dbReference type="VEuPathDB" id="VectorBase:ISCP_018296"/>
<evidence type="ECO:0000313" key="3">
    <source>
        <dbReference type="Proteomes" id="UP000001555"/>
    </source>
</evidence>
<dbReference type="EMBL" id="ABJB010005784">
    <property type="status" value="NOT_ANNOTATED_CDS"/>
    <property type="molecule type" value="Genomic_DNA"/>
</dbReference>
<dbReference type="InParanoid" id="B7P8L7"/>
<gene>
    <name evidence="1" type="ORF">IscW_ISCW017379</name>
</gene>
<dbReference type="AlphaFoldDB" id="B7P8L7"/>
<name>B7P8L7_IXOSC</name>